<evidence type="ECO:0000313" key="2">
    <source>
        <dbReference type="Proteomes" id="UP001596086"/>
    </source>
</evidence>
<protein>
    <submittedName>
        <fullName evidence="1">Twin-arginine translocation signal domain-containing protein</fullName>
    </submittedName>
</protein>
<dbReference type="RefSeq" id="WP_379773026.1">
    <property type="nucleotide sequence ID" value="NZ_JBHSMZ010000015.1"/>
</dbReference>
<dbReference type="Proteomes" id="UP001596086">
    <property type="component" value="Unassembled WGS sequence"/>
</dbReference>
<dbReference type="InterPro" id="IPR006311">
    <property type="entry name" value="TAT_signal"/>
</dbReference>
<organism evidence="1 2">
    <name type="scientific">Massilia aerilata</name>
    <dbReference type="NCBI Taxonomy" id="453817"/>
    <lineage>
        <taxon>Bacteria</taxon>
        <taxon>Pseudomonadati</taxon>
        <taxon>Pseudomonadota</taxon>
        <taxon>Betaproteobacteria</taxon>
        <taxon>Burkholderiales</taxon>
        <taxon>Oxalobacteraceae</taxon>
        <taxon>Telluria group</taxon>
        <taxon>Massilia</taxon>
    </lineage>
</organism>
<sequence>METSRRSFLKAGALAALVLAAGGGIYRYANPPPPKGFVLDGEARAAMQAIVPAILAGVLPTEASARKQAIAATAERLNQTILGLPLATQQEVQDLFGLLALGPARRLLTGIPHGWSEATGAEVANWLQDWRTHRLALLRTAYQALHDLVLGSWYSDPANWAAIGYPGPLKELA</sequence>
<dbReference type="InterPro" id="IPR019546">
    <property type="entry name" value="TAT_signal_bac_arc"/>
</dbReference>
<name>A0ABW0S0T2_9BURK</name>
<gene>
    <name evidence="1" type="ORF">ACFPO9_18120</name>
</gene>
<dbReference type="EMBL" id="JBHSMZ010000015">
    <property type="protein sequence ID" value="MFC5550437.1"/>
    <property type="molecule type" value="Genomic_DNA"/>
</dbReference>
<keyword evidence="2" id="KW-1185">Reference proteome</keyword>
<dbReference type="PROSITE" id="PS51318">
    <property type="entry name" value="TAT"/>
    <property type="match status" value="1"/>
</dbReference>
<accession>A0ABW0S0T2</accession>
<comment type="caution">
    <text evidence="1">The sequence shown here is derived from an EMBL/GenBank/DDBJ whole genome shotgun (WGS) entry which is preliminary data.</text>
</comment>
<proteinExistence type="predicted"/>
<evidence type="ECO:0000313" key="1">
    <source>
        <dbReference type="EMBL" id="MFC5550437.1"/>
    </source>
</evidence>
<dbReference type="NCBIfam" id="TIGR01409">
    <property type="entry name" value="TAT_signal_seq"/>
    <property type="match status" value="1"/>
</dbReference>
<reference evidence="2" key="1">
    <citation type="journal article" date="2019" name="Int. J. Syst. Evol. Microbiol.">
        <title>The Global Catalogue of Microorganisms (GCM) 10K type strain sequencing project: providing services to taxonomists for standard genome sequencing and annotation.</title>
        <authorList>
            <consortium name="The Broad Institute Genomics Platform"/>
            <consortium name="The Broad Institute Genome Sequencing Center for Infectious Disease"/>
            <person name="Wu L."/>
            <person name="Ma J."/>
        </authorList>
    </citation>
    <scope>NUCLEOTIDE SEQUENCE [LARGE SCALE GENOMIC DNA]</scope>
    <source>
        <strain evidence="2">CGMCC 4.5798</strain>
    </source>
</reference>